<reference evidence="1 2" key="1">
    <citation type="submission" date="2015-09" db="EMBL/GenBank/DDBJ databases">
        <title>Atta colombica WGS genome.</title>
        <authorList>
            <person name="Nygaard S."/>
            <person name="Hu H."/>
            <person name="Boomsma J."/>
            <person name="Zhang G."/>
        </authorList>
    </citation>
    <scope>NUCLEOTIDE SEQUENCE [LARGE SCALE GENOMIC DNA]</scope>
    <source>
        <strain evidence="1">Treedump-2</strain>
        <tissue evidence="1">Whole body</tissue>
    </source>
</reference>
<name>A0A151HYX5_9HYME</name>
<evidence type="ECO:0000313" key="2">
    <source>
        <dbReference type="Proteomes" id="UP000078540"/>
    </source>
</evidence>
<dbReference type="EMBL" id="KQ976712">
    <property type="protein sequence ID" value="KYM77001.1"/>
    <property type="molecule type" value="Genomic_DNA"/>
</dbReference>
<evidence type="ECO:0000313" key="1">
    <source>
        <dbReference type="EMBL" id="KYM77001.1"/>
    </source>
</evidence>
<dbReference type="AlphaFoldDB" id="A0A151HYX5"/>
<protein>
    <submittedName>
        <fullName evidence="1">Uncharacterized protein</fullName>
    </submittedName>
</protein>
<keyword evidence="2" id="KW-1185">Reference proteome</keyword>
<sequence>MIAKRFMIFSYNPNCGRKSTSSWKTNGVGTLVDLPQPLQFCLPRPEKYHSGLVAIIYKIHLRIDNEQVQYLAKTSSLSRCCFRLLRARYPTQMITNRMGIRQASTMPLKNGICTKFSGLWRISNFIFEFSTFKSIKIDRFHTFPLHILALNYNQKNHSLLTTYVHGRYVRAHKNPSFSMTSTPAPVSSIIITSL</sequence>
<organism evidence="1 2">
    <name type="scientific">Atta colombica</name>
    <dbReference type="NCBI Taxonomy" id="520822"/>
    <lineage>
        <taxon>Eukaryota</taxon>
        <taxon>Metazoa</taxon>
        <taxon>Ecdysozoa</taxon>
        <taxon>Arthropoda</taxon>
        <taxon>Hexapoda</taxon>
        <taxon>Insecta</taxon>
        <taxon>Pterygota</taxon>
        <taxon>Neoptera</taxon>
        <taxon>Endopterygota</taxon>
        <taxon>Hymenoptera</taxon>
        <taxon>Apocrita</taxon>
        <taxon>Aculeata</taxon>
        <taxon>Formicoidea</taxon>
        <taxon>Formicidae</taxon>
        <taxon>Myrmicinae</taxon>
        <taxon>Atta</taxon>
    </lineage>
</organism>
<proteinExistence type="predicted"/>
<gene>
    <name evidence="1" type="ORF">ALC53_12611</name>
</gene>
<dbReference type="Proteomes" id="UP000078540">
    <property type="component" value="Unassembled WGS sequence"/>
</dbReference>
<accession>A0A151HYX5</accession>